<evidence type="ECO:0000313" key="1">
    <source>
        <dbReference type="EMBL" id="QOS13666.1"/>
    </source>
</evidence>
<reference evidence="1" key="1">
    <citation type="journal article" date="2021" name="Front. Microbiol.">
        <title>Cellular and Genomic Properties of Haloferax gibbonsii LR2-5, the Host of Euryarchaeal Virus HFTV1.</title>
        <authorList>
            <person name="Tittes C."/>
            <person name="Schwarzer S."/>
            <person name="Pfeiffer F."/>
            <person name="Dyall-Smith M."/>
            <person name="Rodriguez-Franco M."/>
            <person name="Oksanen H.M."/>
            <person name="Quax T.E.F."/>
        </authorList>
    </citation>
    <scope>NUCLEOTIDE SEQUENCE</scope>
    <source>
        <strain evidence="1">LR2-5</strain>
    </source>
</reference>
<dbReference type="Proteomes" id="UP000663064">
    <property type="component" value="Plasmid pHGLR1"/>
</dbReference>
<dbReference type="AlphaFoldDB" id="A0A871BLI8"/>
<geneLocation type="plasmid" evidence="1 2">
    <name>pHGLR1</name>
</geneLocation>
<keyword evidence="1" id="KW-0614">Plasmid</keyword>
<dbReference type="InterPro" id="IPR017587">
    <property type="entry name" value="YqeC"/>
</dbReference>
<dbReference type="Pfam" id="PF19842">
    <property type="entry name" value="YqeC"/>
    <property type="match status" value="1"/>
</dbReference>
<proteinExistence type="predicted"/>
<sequence>MTLADLLCARSGVVCVVGAGGKKSTLYALARQLDRAVVTATVRIPIFDQHVADVVVTERPAAALERVADWPVGVVPDRDRDDRYRGYDPDVVDAIGESDATDAVLVKADGARMREFKAPGDREPQLPETADTVLPIASVHAVGEPLTEACVHRPERVAALTDLELGDTIRPSDVATVLTSERGGHADVPDGATVIPVLNKVDDAALEAVAREIASDVLAQSDVPRVVLTQLTASDPVVAAVER</sequence>
<protein>
    <submittedName>
        <fullName evidence="1">YqeC family protein</fullName>
    </submittedName>
</protein>
<gene>
    <name evidence="1" type="ORF">HfgLR_22290</name>
</gene>
<evidence type="ECO:0000313" key="2">
    <source>
        <dbReference type="Proteomes" id="UP000663064"/>
    </source>
</evidence>
<dbReference type="RefSeq" id="WP_193493646.1">
    <property type="nucleotide sequence ID" value="NZ_CP063206.1"/>
</dbReference>
<accession>A0A871BLI8</accession>
<name>A0A871BLI8_HALGI</name>
<dbReference type="EMBL" id="CP063206">
    <property type="protein sequence ID" value="QOS13666.1"/>
    <property type="molecule type" value="Genomic_DNA"/>
</dbReference>
<organism evidence="1 2">
    <name type="scientific">Haloferax gibbonsii</name>
    <dbReference type="NCBI Taxonomy" id="35746"/>
    <lineage>
        <taxon>Archaea</taxon>
        <taxon>Methanobacteriati</taxon>
        <taxon>Methanobacteriota</taxon>
        <taxon>Stenosarchaea group</taxon>
        <taxon>Halobacteria</taxon>
        <taxon>Halobacteriales</taxon>
        <taxon>Haloferacaceae</taxon>
        <taxon>Haloferax</taxon>
    </lineage>
</organism>
<dbReference type="NCBIfam" id="TIGR03172">
    <property type="entry name" value="selenium cofactor biosynthesis protein YqeC"/>
    <property type="match status" value="1"/>
</dbReference>
<dbReference type="GeneID" id="59461191"/>